<evidence type="ECO:0000256" key="8">
    <source>
        <dbReference type="ARBA" id="ARBA00022833"/>
    </source>
</evidence>
<dbReference type="PROSITE" id="PS01306">
    <property type="entry name" value="UPF0054"/>
    <property type="match status" value="1"/>
</dbReference>
<feature type="binding site" evidence="9">
    <location>
        <position position="121"/>
    </location>
    <ligand>
        <name>Zn(2+)</name>
        <dbReference type="ChEBI" id="CHEBI:29105"/>
        <note>catalytic</note>
    </ligand>
</feature>
<dbReference type="GO" id="GO:0008270">
    <property type="term" value="F:zinc ion binding"/>
    <property type="evidence" value="ECO:0007669"/>
    <property type="project" value="UniProtKB-UniRule"/>
</dbReference>
<accession>A0A7I9UZV4</accession>
<keyword evidence="3 9" id="KW-0698">rRNA processing</keyword>
<dbReference type="EMBL" id="BJOU01000002">
    <property type="protein sequence ID" value="GED98466.1"/>
    <property type="molecule type" value="Genomic_DNA"/>
</dbReference>
<dbReference type="OrthoDB" id="9807740at2"/>
<keyword evidence="6 9" id="KW-0255">Endonuclease</keyword>
<evidence type="ECO:0000256" key="10">
    <source>
        <dbReference type="SAM" id="MobiDB-lite"/>
    </source>
</evidence>
<dbReference type="RefSeq" id="WP_161927882.1">
    <property type="nucleotide sequence ID" value="NZ_BJOU01000002.1"/>
</dbReference>
<feature type="compositionally biased region" description="Basic and acidic residues" evidence="10">
    <location>
        <begin position="151"/>
        <end position="169"/>
    </location>
</feature>
<dbReference type="AlphaFoldDB" id="A0A7I9UZV4"/>
<evidence type="ECO:0000256" key="2">
    <source>
        <dbReference type="ARBA" id="ARBA00022517"/>
    </source>
</evidence>
<dbReference type="Pfam" id="PF02130">
    <property type="entry name" value="YbeY"/>
    <property type="match status" value="1"/>
</dbReference>
<reference evidence="12" key="1">
    <citation type="submission" date="2019-06" db="EMBL/GenBank/DDBJ databases">
        <title>Gordonia isolated from sludge of a wastewater treatment plant.</title>
        <authorList>
            <person name="Tamura T."/>
            <person name="Aoyama K."/>
            <person name="Kang Y."/>
            <person name="Saito S."/>
            <person name="Akiyama N."/>
            <person name="Yazawa K."/>
            <person name="Gonoi T."/>
            <person name="Mikami Y."/>
        </authorList>
    </citation>
    <scope>NUCLEOTIDE SEQUENCE [LARGE SCALE GENOMIC DNA]</scope>
    <source>
        <strain evidence="12">NBRC 107697</strain>
    </source>
</reference>
<dbReference type="GO" id="GO:0005737">
    <property type="term" value="C:cytoplasm"/>
    <property type="evidence" value="ECO:0007669"/>
    <property type="project" value="UniProtKB-SubCell"/>
</dbReference>
<evidence type="ECO:0000256" key="5">
    <source>
        <dbReference type="ARBA" id="ARBA00022723"/>
    </source>
</evidence>
<evidence type="ECO:0000256" key="1">
    <source>
        <dbReference type="ARBA" id="ARBA00010875"/>
    </source>
</evidence>
<comment type="caution">
    <text evidence="11">The sequence shown here is derived from an EMBL/GenBank/DDBJ whole genome shotgun (WGS) entry which is preliminary data.</text>
</comment>
<dbReference type="PANTHER" id="PTHR46986">
    <property type="entry name" value="ENDORIBONUCLEASE YBEY, CHLOROPLASTIC"/>
    <property type="match status" value="1"/>
</dbReference>
<comment type="subcellular location">
    <subcellularLocation>
        <location evidence="9">Cytoplasm</location>
    </subcellularLocation>
</comment>
<feature type="binding site" evidence="9">
    <location>
        <position position="117"/>
    </location>
    <ligand>
        <name>Zn(2+)</name>
        <dbReference type="ChEBI" id="CHEBI:29105"/>
        <note>catalytic</note>
    </ligand>
</feature>
<feature type="region of interest" description="Disordered" evidence="10">
    <location>
        <begin position="151"/>
        <end position="179"/>
    </location>
</feature>
<dbReference type="HAMAP" id="MF_00009">
    <property type="entry name" value="Endoribonucl_YbeY"/>
    <property type="match status" value="1"/>
</dbReference>
<keyword evidence="4 9" id="KW-0540">Nuclease</keyword>
<evidence type="ECO:0000256" key="4">
    <source>
        <dbReference type="ARBA" id="ARBA00022722"/>
    </source>
</evidence>
<keyword evidence="5 9" id="KW-0479">Metal-binding</keyword>
<dbReference type="Gene3D" id="3.40.390.30">
    <property type="entry name" value="Metalloproteases ('zincins'), catalytic domain"/>
    <property type="match status" value="1"/>
</dbReference>
<keyword evidence="9" id="KW-0963">Cytoplasm</keyword>
<keyword evidence="12" id="KW-1185">Reference proteome</keyword>
<dbReference type="EC" id="3.1.-.-" evidence="9"/>
<keyword evidence="2 9" id="KW-0690">Ribosome biogenesis</keyword>
<sequence length="179" mass="20183">MSIELANESGMEVPVDLVLDAARFAIARMDVHPGAELSVIFVDLDTMAELHMKWMDLPGPTDVMSFPMDELTPGSHGSDEPGPATLGDIVLCPAFAKDQAKQARHSFEHELAVLTVHGVLHLLGYDHAEPEEEREMFGLQARILDEWYEDRRRRDRSVRQSRRDEDLLRKTGFADADED</sequence>
<dbReference type="SUPFAM" id="SSF55486">
    <property type="entry name" value="Metalloproteases ('zincins'), catalytic domain"/>
    <property type="match status" value="1"/>
</dbReference>
<dbReference type="PANTHER" id="PTHR46986:SF1">
    <property type="entry name" value="ENDORIBONUCLEASE YBEY, CHLOROPLASTIC"/>
    <property type="match status" value="1"/>
</dbReference>
<comment type="cofactor">
    <cofactor evidence="9">
        <name>Zn(2+)</name>
        <dbReference type="ChEBI" id="CHEBI:29105"/>
    </cofactor>
    <text evidence="9">Binds 1 zinc ion.</text>
</comment>
<evidence type="ECO:0000313" key="11">
    <source>
        <dbReference type="EMBL" id="GED98466.1"/>
    </source>
</evidence>
<protein>
    <recommendedName>
        <fullName evidence="9">Endoribonuclease YbeY</fullName>
        <ecNumber evidence="9">3.1.-.-</ecNumber>
    </recommendedName>
</protein>
<gene>
    <name evidence="9 11" type="primary">ybeY</name>
    <name evidence="11" type="ORF">nbrc107697_25050</name>
</gene>
<keyword evidence="8 9" id="KW-0862">Zinc</keyword>
<evidence type="ECO:0000313" key="12">
    <source>
        <dbReference type="Proteomes" id="UP000444980"/>
    </source>
</evidence>
<dbReference type="GO" id="GO:0004222">
    <property type="term" value="F:metalloendopeptidase activity"/>
    <property type="evidence" value="ECO:0007669"/>
    <property type="project" value="InterPro"/>
</dbReference>
<dbReference type="InterPro" id="IPR023091">
    <property type="entry name" value="MetalPrtase_cat_dom_sf_prd"/>
</dbReference>
<dbReference type="InterPro" id="IPR020549">
    <property type="entry name" value="YbeY_CS"/>
</dbReference>
<evidence type="ECO:0000256" key="6">
    <source>
        <dbReference type="ARBA" id="ARBA00022759"/>
    </source>
</evidence>
<dbReference type="Proteomes" id="UP000444980">
    <property type="component" value="Unassembled WGS sequence"/>
</dbReference>
<dbReference type="NCBIfam" id="TIGR00043">
    <property type="entry name" value="rRNA maturation RNase YbeY"/>
    <property type="match status" value="1"/>
</dbReference>
<comment type="function">
    <text evidence="9">Single strand-specific metallo-endoribonuclease involved in late-stage 70S ribosome quality control and in maturation of the 3' terminus of the 16S rRNA.</text>
</comment>
<evidence type="ECO:0000256" key="9">
    <source>
        <dbReference type="HAMAP-Rule" id="MF_00009"/>
    </source>
</evidence>
<keyword evidence="7 9" id="KW-0378">Hydrolase</keyword>
<dbReference type="GO" id="GO:0004521">
    <property type="term" value="F:RNA endonuclease activity"/>
    <property type="evidence" value="ECO:0007669"/>
    <property type="project" value="UniProtKB-UniRule"/>
</dbReference>
<dbReference type="GO" id="GO:0006364">
    <property type="term" value="P:rRNA processing"/>
    <property type="evidence" value="ECO:0007669"/>
    <property type="project" value="UniProtKB-UniRule"/>
</dbReference>
<name>A0A7I9UZV4_9ACTN</name>
<dbReference type="InterPro" id="IPR002036">
    <property type="entry name" value="YbeY"/>
</dbReference>
<comment type="similarity">
    <text evidence="1 9">Belongs to the endoribonuclease YbeY family.</text>
</comment>
<feature type="binding site" evidence="9">
    <location>
        <position position="127"/>
    </location>
    <ligand>
        <name>Zn(2+)</name>
        <dbReference type="ChEBI" id="CHEBI:29105"/>
        <note>catalytic</note>
    </ligand>
</feature>
<evidence type="ECO:0000256" key="3">
    <source>
        <dbReference type="ARBA" id="ARBA00022552"/>
    </source>
</evidence>
<organism evidence="11 12">
    <name type="scientific">Gordonia crocea</name>
    <dbReference type="NCBI Taxonomy" id="589162"/>
    <lineage>
        <taxon>Bacteria</taxon>
        <taxon>Bacillati</taxon>
        <taxon>Actinomycetota</taxon>
        <taxon>Actinomycetes</taxon>
        <taxon>Mycobacteriales</taxon>
        <taxon>Gordoniaceae</taxon>
        <taxon>Gordonia</taxon>
    </lineage>
</organism>
<proteinExistence type="inferred from homology"/>
<evidence type="ECO:0000256" key="7">
    <source>
        <dbReference type="ARBA" id="ARBA00022801"/>
    </source>
</evidence>